<proteinExistence type="predicted"/>
<sequence>MGSADKWNEMVERLSELELPVEKPRLQQTLLVYHYFSEMESGGHESVCNWLESYIKETGIDFFVAELSLALEQISATNYAELIQFYFMPIWQAYEALEKDETVEDAFIEVVEAADERYYQIGTLAQLLEVHYLRHEEELFG</sequence>
<dbReference type="InterPro" id="IPR025402">
    <property type="entry name" value="DMP19_C"/>
</dbReference>
<dbReference type="Pfam" id="PF14300">
    <property type="entry name" value="DMP19"/>
    <property type="match status" value="1"/>
</dbReference>
<accession>A0ABS2STQ2</accession>
<protein>
    <recommendedName>
        <fullName evidence="1">DNA mimic protein DMP19 C-terminal domain-containing protein</fullName>
    </recommendedName>
</protein>
<keyword evidence="3" id="KW-1185">Reference proteome</keyword>
<evidence type="ECO:0000313" key="2">
    <source>
        <dbReference type="EMBL" id="MBM7838892.1"/>
    </source>
</evidence>
<name>A0ABS2STQ2_9BACI</name>
<organism evidence="2 3">
    <name type="scientific">Shouchella xiaoxiensis</name>
    <dbReference type="NCBI Taxonomy" id="766895"/>
    <lineage>
        <taxon>Bacteria</taxon>
        <taxon>Bacillati</taxon>
        <taxon>Bacillota</taxon>
        <taxon>Bacilli</taxon>
        <taxon>Bacillales</taxon>
        <taxon>Bacillaceae</taxon>
        <taxon>Shouchella</taxon>
    </lineage>
</organism>
<evidence type="ECO:0000313" key="3">
    <source>
        <dbReference type="Proteomes" id="UP001179280"/>
    </source>
</evidence>
<comment type="caution">
    <text evidence="2">The sequence shown here is derived from an EMBL/GenBank/DDBJ whole genome shotgun (WGS) entry which is preliminary data.</text>
</comment>
<dbReference type="Proteomes" id="UP001179280">
    <property type="component" value="Unassembled WGS sequence"/>
</dbReference>
<dbReference type="RefSeq" id="WP_204466210.1">
    <property type="nucleotide sequence ID" value="NZ_JAFBCV010000005.1"/>
</dbReference>
<evidence type="ECO:0000259" key="1">
    <source>
        <dbReference type="Pfam" id="PF14300"/>
    </source>
</evidence>
<gene>
    <name evidence="2" type="ORF">JOC54_002151</name>
</gene>
<reference evidence="2" key="1">
    <citation type="submission" date="2021-01" db="EMBL/GenBank/DDBJ databases">
        <title>Genomic Encyclopedia of Type Strains, Phase IV (KMG-IV): sequencing the most valuable type-strain genomes for metagenomic binning, comparative biology and taxonomic classification.</title>
        <authorList>
            <person name="Goeker M."/>
        </authorList>
    </citation>
    <scope>NUCLEOTIDE SEQUENCE</scope>
    <source>
        <strain evidence="2">DSM 21943</strain>
    </source>
</reference>
<dbReference type="EMBL" id="JAFBCV010000005">
    <property type="protein sequence ID" value="MBM7838892.1"/>
    <property type="molecule type" value="Genomic_DNA"/>
</dbReference>
<feature type="domain" description="DNA mimic protein DMP19 C-terminal" evidence="1">
    <location>
        <begin position="25"/>
        <end position="134"/>
    </location>
</feature>